<organism evidence="2 3">
    <name type="scientific">Ectobacillus funiculus</name>
    <dbReference type="NCBI Taxonomy" id="137993"/>
    <lineage>
        <taxon>Bacteria</taxon>
        <taxon>Bacillati</taxon>
        <taxon>Bacillota</taxon>
        <taxon>Bacilli</taxon>
        <taxon>Bacillales</taxon>
        <taxon>Bacillaceae</taxon>
        <taxon>Ectobacillus</taxon>
    </lineage>
</organism>
<dbReference type="InterPro" id="IPR017196">
    <property type="entry name" value="ECF_substrate-spec_UCP037395"/>
</dbReference>
<dbReference type="EMBL" id="JBHMAF010000008">
    <property type="protein sequence ID" value="MFB9757234.1"/>
    <property type="molecule type" value="Genomic_DNA"/>
</dbReference>
<feature type="transmembrane region" description="Helical" evidence="1">
    <location>
        <begin position="31"/>
        <end position="48"/>
    </location>
</feature>
<dbReference type="InterPro" id="IPR009825">
    <property type="entry name" value="ECF_substrate-spec-like"/>
</dbReference>
<dbReference type="Proteomes" id="UP001589609">
    <property type="component" value="Unassembled WGS sequence"/>
</dbReference>
<feature type="transmembrane region" description="Helical" evidence="1">
    <location>
        <begin position="153"/>
        <end position="176"/>
    </location>
</feature>
<keyword evidence="1" id="KW-0812">Transmembrane</keyword>
<name>A0ABV5W9F7_9BACI</name>
<protein>
    <submittedName>
        <fullName evidence="2">ECF transporter S component</fullName>
    </submittedName>
</protein>
<keyword evidence="1" id="KW-0472">Membrane</keyword>
<dbReference type="RefSeq" id="WP_379947578.1">
    <property type="nucleotide sequence ID" value="NZ_JBHMAF010000008.1"/>
</dbReference>
<reference evidence="2 3" key="1">
    <citation type="submission" date="2024-09" db="EMBL/GenBank/DDBJ databases">
        <authorList>
            <person name="Sun Q."/>
            <person name="Mori K."/>
        </authorList>
    </citation>
    <scope>NUCLEOTIDE SEQUENCE [LARGE SCALE GENOMIC DNA]</scope>
    <source>
        <strain evidence="2 3">JCM 11201</strain>
    </source>
</reference>
<gene>
    <name evidence="2" type="ORF">ACFFMS_01525</name>
</gene>
<keyword evidence="1" id="KW-1133">Transmembrane helix</keyword>
<feature type="transmembrane region" description="Helical" evidence="1">
    <location>
        <begin position="196"/>
        <end position="214"/>
    </location>
</feature>
<dbReference type="Gene3D" id="1.10.1760.20">
    <property type="match status" value="1"/>
</dbReference>
<evidence type="ECO:0000256" key="1">
    <source>
        <dbReference type="SAM" id="Phobius"/>
    </source>
</evidence>
<keyword evidence="3" id="KW-1185">Reference proteome</keyword>
<sequence length="235" mass="26385">MSKWYSLFIIAVVAVFVGVLAFSAFVTDRYFLWLSLLLLTLVMLPFYVRFERKAFSSREIVLIAVLAAIAAISRVPFAPLPSVQPTSFVIIVSAIVLGKEAGFLIGATAALVSNLFLGQGPWTLWQMFSWGLMGLTAGVLGRTFILQNKWGRILFGFVWGFLFGWIMNLSFLLTFLQEITWVTFLGAYAASVYFDLAHALSNVFFLGLFSTQWIKVLTRFKGKYGLLDEGKEQVR</sequence>
<proteinExistence type="predicted"/>
<accession>A0ABV5W9F7</accession>
<feature type="transmembrane region" description="Helical" evidence="1">
    <location>
        <begin position="7"/>
        <end position="25"/>
    </location>
</feature>
<evidence type="ECO:0000313" key="3">
    <source>
        <dbReference type="Proteomes" id="UP001589609"/>
    </source>
</evidence>
<feature type="transmembrane region" description="Helical" evidence="1">
    <location>
        <begin position="60"/>
        <end position="77"/>
    </location>
</feature>
<dbReference type="PIRSF" id="PIRSF037395">
    <property type="entry name" value="UCP037395_ABCper"/>
    <property type="match status" value="1"/>
</dbReference>
<comment type="caution">
    <text evidence="2">The sequence shown here is derived from an EMBL/GenBank/DDBJ whole genome shotgun (WGS) entry which is preliminary data.</text>
</comment>
<evidence type="ECO:0000313" key="2">
    <source>
        <dbReference type="EMBL" id="MFB9757234.1"/>
    </source>
</evidence>
<dbReference type="Pfam" id="PF07155">
    <property type="entry name" value="ECF-ribofla_trS"/>
    <property type="match status" value="1"/>
</dbReference>
<feature type="transmembrane region" description="Helical" evidence="1">
    <location>
        <begin position="122"/>
        <end position="141"/>
    </location>
</feature>